<dbReference type="Proteomes" id="UP000215931">
    <property type="component" value="Unassembled WGS sequence"/>
</dbReference>
<evidence type="ECO:0000313" key="1">
    <source>
        <dbReference type="EMBL" id="PAP95176.1"/>
    </source>
</evidence>
<reference evidence="1 2" key="1">
    <citation type="submission" date="2017-08" db="EMBL/GenBank/DDBJ databases">
        <title>Mesorhizobium wenxinae sp. nov., a novel rhizobial species isolated from root nodules of chickpea (Cicer arietinum L.).</title>
        <authorList>
            <person name="Zhang J."/>
        </authorList>
    </citation>
    <scope>NUCLEOTIDE SEQUENCE [LARGE SCALE GENOMIC DNA]</scope>
    <source>
        <strain evidence="2">WYCCWR 10019</strain>
    </source>
</reference>
<dbReference type="RefSeq" id="WP_095519045.1">
    <property type="nucleotide sequence ID" value="NZ_NPKH01000020.1"/>
</dbReference>
<proteinExistence type="predicted"/>
<accession>A0A271KHJ2</accession>
<organism evidence="1 2">
    <name type="scientific">Mesorhizobium wenxiniae</name>
    <dbReference type="NCBI Taxonomy" id="2014805"/>
    <lineage>
        <taxon>Bacteria</taxon>
        <taxon>Pseudomonadati</taxon>
        <taxon>Pseudomonadota</taxon>
        <taxon>Alphaproteobacteria</taxon>
        <taxon>Hyphomicrobiales</taxon>
        <taxon>Phyllobacteriaceae</taxon>
        <taxon>Mesorhizobium</taxon>
    </lineage>
</organism>
<name>A0A271KHJ2_9HYPH</name>
<dbReference type="EMBL" id="NPKH01000020">
    <property type="protein sequence ID" value="PAP95176.1"/>
    <property type="molecule type" value="Genomic_DNA"/>
</dbReference>
<keyword evidence="2" id="KW-1185">Reference proteome</keyword>
<gene>
    <name evidence="1" type="ORF">CIT31_14000</name>
</gene>
<dbReference type="AlphaFoldDB" id="A0A271KHJ2"/>
<evidence type="ECO:0000313" key="2">
    <source>
        <dbReference type="Proteomes" id="UP000215931"/>
    </source>
</evidence>
<dbReference type="OrthoDB" id="141582at2"/>
<protein>
    <submittedName>
        <fullName evidence="1">Uncharacterized protein</fullName>
    </submittedName>
</protein>
<comment type="caution">
    <text evidence="1">The sequence shown here is derived from an EMBL/GenBank/DDBJ whole genome shotgun (WGS) entry which is preliminary data.</text>
</comment>
<sequence length="349" mass="38510">MAQKCECISCGYGSLHACLRADSASDRETARAYLDSLRRGDLSALLLHVRFEYGTLGVSNEGAVVVKAPQPFVEALSALPERDRKRIAEAVLSRRDLRVPEVIVLKKWGDPLDGPATLLPDLIIHREMMIAVATGGQSIQDVDDYYSARQARLVEGCAAAGIKYENPHDSLWDWYNHWKTEGWGTYGERREYVRKLFAGPVTAAVARVNSPSPVTEREPTGWERVDRSLAKVRQQFSMAAAEEDWQAIGLVCREVLISLGQAVYIEGLHESADGVKPSATDAKRMLEAYVRHELPGEGYKEVRAHARAAVDLAVHLQHRRTATRRLAALCLEATSSAVAVVAIIAGRNL</sequence>